<keyword evidence="1" id="KW-0732">Signal</keyword>
<name>A0A3M4QP60_9PSED</name>
<gene>
    <name evidence="2" type="ORF">ALP97_00486</name>
</gene>
<evidence type="ECO:0000313" key="2">
    <source>
        <dbReference type="EMBL" id="RMQ92243.1"/>
    </source>
</evidence>
<sequence length="164" mass="16613">MQSLKKAALLGSMLLTLSAASSMASAATFAQAGAAFTASGTIATAVKLLAWTPVPCTMTLSGQVAADGSSATINSATFTGNALCGISGPLNLPWTLAPTNANTATLSGFTEKFPYESCLTPSVLTTQWSAADGTFSIVSPHTVNATCRVTTFTFKPSPALTINP</sequence>
<evidence type="ECO:0000313" key="3">
    <source>
        <dbReference type="Proteomes" id="UP000277179"/>
    </source>
</evidence>
<dbReference type="Proteomes" id="UP000277179">
    <property type="component" value="Unassembled WGS sequence"/>
</dbReference>
<reference evidence="2 3" key="1">
    <citation type="submission" date="2018-08" db="EMBL/GenBank/DDBJ databases">
        <title>Recombination of ecologically and evolutionarily significant loci maintains genetic cohesion in the Pseudomonas syringae species complex.</title>
        <authorList>
            <person name="Dillon M."/>
            <person name="Thakur S."/>
            <person name="Almeida R.N.D."/>
            <person name="Weir B.S."/>
            <person name="Guttman D.S."/>
        </authorList>
    </citation>
    <scope>NUCLEOTIDE SEQUENCE [LARGE SCALE GENOMIC DNA]</scope>
    <source>
        <strain evidence="2 3">ICMP 11288</strain>
    </source>
</reference>
<evidence type="ECO:0008006" key="4">
    <source>
        <dbReference type="Google" id="ProtNLM"/>
    </source>
</evidence>
<dbReference type="RefSeq" id="WP_147473020.1">
    <property type="nucleotide sequence ID" value="NZ_RBRL01000055.1"/>
</dbReference>
<dbReference type="EMBL" id="RBRL01000055">
    <property type="protein sequence ID" value="RMQ92243.1"/>
    <property type="molecule type" value="Genomic_DNA"/>
</dbReference>
<evidence type="ECO:0000256" key="1">
    <source>
        <dbReference type="SAM" id="SignalP"/>
    </source>
</evidence>
<protein>
    <recommendedName>
        <fullName evidence="4">Protein activator</fullName>
    </recommendedName>
</protein>
<accession>A0A3M4QP60</accession>
<feature type="signal peptide" evidence="1">
    <location>
        <begin position="1"/>
        <end position="26"/>
    </location>
</feature>
<organism evidence="2 3">
    <name type="scientific">Pseudomonas salomonii</name>
    <dbReference type="NCBI Taxonomy" id="191391"/>
    <lineage>
        <taxon>Bacteria</taxon>
        <taxon>Pseudomonadati</taxon>
        <taxon>Pseudomonadota</taxon>
        <taxon>Gammaproteobacteria</taxon>
        <taxon>Pseudomonadales</taxon>
        <taxon>Pseudomonadaceae</taxon>
        <taxon>Pseudomonas</taxon>
    </lineage>
</organism>
<comment type="caution">
    <text evidence="2">The sequence shown here is derived from an EMBL/GenBank/DDBJ whole genome shotgun (WGS) entry which is preliminary data.</text>
</comment>
<proteinExistence type="predicted"/>
<dbReference type="AlphaFoldDB" id="A0A3M4QP60"/>
<feature type="chain" id="PRO_5018113854" description="Protein activator" evidence="1">
    <location>
        <begin position="27"/>
        <end position="164"/>
    </location>
</feature>